<feature type="transmembrane region" description="Helical" evidence="6">
    <location>
        <begin position="53"/>
        <end position="71"/>
    </location>
</feature>
<reference evidence="8" key="1">
    <citation type="submission" date="2020-04" db="EMBL/GenBank/DDBJ databases">
        <title>Analysis of mating type loci in Filobasidium floriforme.</title>
        <authorList>
            <person name="Nowrousian M."/>
        </authorList>
    </citation>
    <scope>NUCLEOTIDE SEQUENCE</scope>
    <source>
        <strain evidence="8">CBS 6242</strain>
    </source>
</reference>
<dbReference type="Proteomes" id="UP000812966">
    <property type="component" value="Unassembled WGS sequence"/>
</dbReference>
<sequence>MDHTEDKPISSHIEHKTGSGEVAHLDDYERHSTEHEYDPAFVKRTIRKLDIRLLIILGAMYSIALIDRTNLSSARVAGMNVELDLNVGERYSIATLVFFVPYIIFEFPSNILLRKIGARNLLSSITILWGAATLAIAFVKNWQSLVGLRVVLGFFEAGFFPGCVYLLSSWYTRWRTQTRISLFYLMSMFISGLSQILAYGLIQIPRAGMVHTWRWIFLVLGAFTMALGVLSIFLIIDFPDKNTFLTAEETEMVMTMLDKDRGDATPDVMTRGKVIKHMTCWRTWCYGLCFMNSTLPSYAFAYFLPVILAGQGYSQVAALCLSAPPYAAAAIYTFCIAISSDKLRKRGLFVCVNAVVTVVGCSIIGYAKNKDVRYFGCFLAIMGAQANVPSVLAFQANNTVTHTKKSVSSAIVIGMGGVGGIMASTVYRQADFPRYIPGLWATIGAQLFTIVLVGILTVFNGRFNRRLDKGEVPPIQGIEGFRYSI</sequence>
<dbReference type="PROSITE" id="PS50850">
    <property type="entry name" value="MFS"/>
    <property type="match status" value="1"/>
</dbReference>
<feature type="domain" description="Major facilitator superfamily (MFS) profile" evidence="7">
    <location>
        <begin position="53"/>
        <end position="462"/>
    </location>
</feature>
<keyword evidence="4 6" id="KW-1133">Transmembrane helix</keyword>
<gene>
    <name evidence="8" type="ORF">FFLO_06570</name>
</gene>
<dbReference type="PANTHER" id="PTHR43791">
    <property type="entry name" value="PERMEASE-RELATED"/>
    <property type="match status" value="1"/>
</dbReference>
<dbReference type="Gene3D" id="1.20.1250.20">
    <property type="entry name" value="MFS general substrate transporter like domains"/>
    <property type="match status" value="2"/>
</dbReference>
<dbReference type="EMBL" id="JABELV010000226">
    <property type="protein sequence ID" value="KAG7527827.1"/>
    <property type="molecule type" value="Genomic_DNA"/>
</dbReference>
<evidence type="ECO:0000256" key="3">
    <source>
        <dbReference type="ARBA" id="ARBA00022692"/>
    </source>
</evidence>
<evidence type="ECO:0000259" key="7">
    <source>
        <dbReference type="PROSITE" id="PS50850"/>
    </source>
</evidence>
<feature type="transmembrane region" description="Helical" evidence="6">
    <location>
        <begin position="347"/>
        <end position="367"/>
    </location>
</feature>
<dbReference type="GO" id="GO:0016020">
    <property type="term" value="C:membrane"/>
    <property type="evidence" value="ECO:0007669"/>
    <property type="project" value="UniProtKB-SubCell"/>
</dbReference>
<evidence type="ECO:0000313" key="8">
    <source>
        <dbReference type="EMBL" id="KAG7527827.1"/>
    </source>
</evidence>
<name>A0A8K0JEM1_9TREE</name>
<comment type="subcellular location">
    <subcellularLocation>
        <location evidence="1">Membrane</location>
        <topology evidence="1">Multi-pass membrane protein</topology>
    </subcellularLocation>
</comment>
<feature type="transmembrane region" description="Helical" evidence="6">
    <location>
        <begin position="283"/>
        <end position="304"/>
    </location>
</feature>
<dbReference type="FunFam" id="1.20.1250.20:FF:000018">
    <property type="entry name" value="MFS transporter permease"/>
    <property type="match status" value="1"/>
</dbReference>
<feature type="transmembrane region" description="Helical" evidence="6">
    <location>
        <begin position="316"/>
        <end position="335"/>
    </location>
</feature>
<protein>
    <recommendedName>
        <fullName evidence="7">Major facilitator superfamily (MFS) profile domain-containing protein</fullName>
    </recommendedName>
</protein>
<feature type="transmembrane region" description="Helical" evidence="6">
    <location>
        <begin position="373"/>
        <end position="394"/>
    </location>
</feature>
<dbReference type="InterPro" id="IPR011701">
    <property type="entry name" value="MFS"/>
</dbReference>
<feature type="transmembrane region" description="Helical" evidence="6">
    <location>
        <begin position="120"/>
        <end position="139"/>
    </location>
</feature>
<keyword evidence="5 6" id="KW-0472">Membrane</keyword>
<feature type="transmembrane region" description="Helical" evidence="6">
    <location>
        <begin position="214"/>
        <end position="236"/>
    </location>
</feature>
<accession>A0A8K0JEM1</accession>
<evidence type="ECO:0000256" key="4">
    <source>
        <dbReference type="ARBA" id="ARBA00022989"/>
    </source>
</evidence>
<organism evidence="8 9">
    <name type="scientific">Filobasidium floriforme</name>
    <dbReference type="NCBI Taxonomy" id="5210"/>
    <lineage>
        <taxon>Eukaryota</taxon>
        <taxon>Fungi</taxon>
        <taxon>Dikarya</taxon>
        <taxon>Basidiomycota</taxon>
        <taxon>Agaricomycotina</taxon>
        <taxon>Tremellomycetes</taxon>
        <taxon>Filobasidiales</taxon>
        <taxon>Filobasidiaceae</taxon>
        <taxon>Filobasidium</taxon>
    </lineage>
</organism>
<evidence type="ECO:0000313" key="9">
    <source>
        <dbReference type="Proteomes" id="UP000812966"/>
    </source>
</evidence>
<evidence type="ECO:0000256" key="1">
    <source>
        <dbReference type="ARBA" id="ARBA00004141"/>
    </source>
</evidence>
<feature type="transmembrane region" description="Helical" evidence="6">
    <location>
        <begin position="406"/>
        <end position="427"/>
    </location>
</feature>
<keyword evidence="9" id="KW-1185">Reference proteome</keyword>
<comment type="caution">
    <text evidence="8">The sequence shown here is derived from an EMBL/GenBank/DDBJ whole genome shotgun (WGS) entry which is preliminary data.</text>
</comment>
<dbReference type="PANTHER" id="PTHR43791:SF3">
    <property type="entry name" value="MAJOR FACILITATOR SUPERFAMILY (MFS) PROFILE DOMAIN-CONTAINING PROTEIN"/>
    <property type="match status" value="1"/>
</dbReference>
<dbReference type="SUPFAM" id="SSF103473">
    <property type="entry name" value="MFS general substrate transporter"/>
    <property type="match status" value="1"/>
</dbReference>
<proteinExistence type="predicted"/>
<keyword evidence="2" id="KW-0813">Transport</keyword>
<dbReference type="InterPro" id="IPR020846">
    <property type="entry name" value="MFS_dom"/>
</dbReference>
<dbReference type="GO" id="GO:0022857">
    <property type="term" value="F:transmembrane transporter activity"/>
    <property type="evidence" value="ECO:0007669"/>
    <property type="project" value="InterPro"/>
</dbReference>
<dbReference type="AlphaFoldDB" id="A0A8K0JEM1"/>
<dbReference type="OrthoDB" id="3639251at2759"/>
<dbReference type="FunFam" id="1.20.1250.20:FF:000013">
    <property type="entry name" value="MFS general substrate transporter"/>
    <property type="match status" value="1"/>
</dbReference>
<evidence type="ECO:0000256" key="2">
    <source>
        <dbReference type="ARBA" id="ARBA00022448"/>
    </source>
</evidence>
<feature type="transmembrane region" description="Helical" evidence="6">
    <location>
        <begin position="180"/>
        <end position="202"/>
    </location>
</feature>
<feature type="transmembrane region" description="Helical" evidence="6">
    <location>
        <begin position="439"/>
        <end position="459"/>
    </location>
</feature>
<evidence type="ECO:0000256" key="5">
    <source>
        <dbReference type="ARBA" id="ARBA00023136"/>
    </source>
</evidence>
<dbReference type="Pfam" id="PF07690">
    <property type="entry name" value="MFS_1"/>
    <property type="match status" value="1"/>
</dbReference>
<keyword evidence="3 6" id="KW-0812">Transmembrane</keyword>
<dbReference type="InterPro" id="IPR036259">
    <property type="entry name" value="MFS_trans_sf"/>
</dbReference>
<feature type="transmembrane region" description="Helical" evidence="6">
    <location>
        <begin position="91"/>
        <end position="113"/>
    </location>
</feature>
<evidence type="ECO:0000256" key="6">
    <source>
        <dbReference type="SAM" id="Phobius"/>
    </source>
</evidence>
<feature type="transmembrane region" description="Helical" evidence="6">
    <location>
        <begin position="145"/>
        <end position="168"/>
    </location>
</feature>